<organism evidence="2 3">
    <name type="scientific">Trifolium medium</name>
    <dbReference type="NCBI Taxonomy" id="97028"/>
    <lineage>
        <taxon>Eukaryota</taxon>
        <taxon>Viridiplantae</taxon>
        <taxon>Streptophyta</taxon>
        <taxon>Embryophyta</taxon>
        <taxon>Tracheophyta</taxon>
        <taxon>Spermatophyta</taxon>
        <taxon>Magnoliopsida</taxon>
        <taxon>eudicotyledons</taxon>
        <taxon>Gunneridae</taxon>
        <taxon>Pentapetalae</taxon>
        <taxon>rosids</taxon>
        <taxon>fabids</taxon>
        <taxon>Fabales</taxon>
        <taxon>Fabaceae</taxon>
        <taxon>Papilionoideae</taxon>
        <taxon>50 kb inversion clade</taxon>
        <taxon>NPAAA clade</taxon>
        <taxon>Hologalegina</taxon>
        <taxon>IRL clade</taxon>
        <taxon>Trifolieae</taxon>
        <taxon>Trifolium</taxon>
    </lineage>
</organism>
<reference evidence="2 3" key="1">
    <citation type="journal article" date="2018" name="Front. Plant Sci.">
        <title>Red Clover (Trifolium pratense) and Zigzag Clover (T. medium) - A Picture of Genomic Similarities and Differences.</title>
        <authorList>
            <person name="Dluhosova J."/>
            <person name="Istvanek J."/>
            <person name="Nedelnik J."/>
            <person name="Repkova J."/>
        </authorList>
    </citation>
    <scope>NUCLEOTIDE SEQUENCE [LARGE SCALE GENOMIC DNA]</scope>
    <source>
        <strain evidence="3">cv. 10/8</strain>
        <tissue evidence="2">Leaf</tissue>
    </source>
</reference>
<comment type="caution">
    <text evidence="2">The sequence shown here is derived from an EMBL/GenBank/DDBJ whole genome shotgun (WGS) entry which is preliminary data.</text>
</comment>
<accession>A0A392S6P9</accession>
<proteinExistence type="predicted"/>
<dbReference type="AlphaFoldDB" id="A0A392S6P9"/>
<name>A0A392S6P9_9FABA</name>
<protein>
    <submittedName>
        <fullName evidence="2">Uncharacterized protein</fullName>
    </submittedName>
</protein>
<keyword evidence="1" id="KW-0732">Signal</keyword>
<evidence type="ECO:0000313" key="2">
    <source>
        <dbReference type="EMBL" id="MCI43864.1"/>
    </source>
</evidence>
<sequence>ELRHAQPCVVCLFVFCDLRRAQGWSAPCAICVGFSDGCAARRLMLRRAQAFDVWVDLS</sequence>
<dbReference type="EMBL" id="LXQA010322993">
    <property type="protein sequence ID" value="MCI43864.1"/>
    <property type="molecule type" value="Genomic_DNA"/>
</dbReference>
<feature type="signal peptide" evidence="1">
    <location>
        <begin position="1"/>
        <end position="23"/>
    </location>
</feature>
<evidence type="ECO:0000313" key="3">
    <source>
        <dbReference type="Proteomes" id="UP000265520"/>
    </source>
</evidence>
<dbReference type="Proteomes" id="UP000265520">
    <property type="component" value="Unassembled WGS sequence"/>
</dbReference>
<keyword evidence="3" id="KW-1185">Reference proteome</keyword>
<feature type="chain" id="PRO_5017315287" evidence="1">
    <location>
        <begin position="24"/>
        <end position="58"/>
    </location>
</feature>
<feature type="non-terminal residue" evidence="2">
    <location>
        <position position="1"/>
    </location>
</feature>
<evidence type="ECO:0000256" key="1">
    <source>
        <dbReference type="SAM" id="SignalP"/>
    </source>
</evidence>